<feature type="region of interest" description="Disordered" evidence="1">
    <location>
        <begin position="63"/>
        <end position="102"/>
    </location>
</feature>
<dbReference type="Proteomes" id="UP001292094">
    <property type="component" value="Unassembled WGS sequence"/>
</dbReference>
<reference evidence="2" key="1">
    <citation type="submission" date="2023-11" db="EMBL/GenBank/DDBJ databases">
        <title>Genome assemblies of two species of porcelain crab, Petrolisthes cinctipes and Petrolisthes manimaculis (Anomura: Porcellanidae).</title>
        <authorList>
            <person name="Angst P."/>
        </authorList>
    </citation>
    <scope>NUCLEOTIDE SEQUENCE</scope>
    <source>
        <strain evidence="2">PB745_02</strain>
        <tissue evidence="2">Gill</tissue>
    </source>
</reference>
<feature type="compositionally biased region" description="Low complexity" evidence="1">
    <location>
        <begin position="63"/>
        <end position="79"/>
    </location>
</feature>
<sequence>MHECKPKVDGNVPWKLKLPRIRRDNQSFLPRRFHAGSLSLLLHTHPPHLTLSSRPHPIFIIHPPISPTTTPHHSTTTQPPLHPTSPPSPPDSSPLHSTPPLSTLPYPTPISTRLFPTPFNPPLSTPPYPTPISTSHHSLTPFVPAILWFNIIVFQIL</sequence>
<gene>
    <name evidence="2" type="ORF">Pmani_039221</name>
</gene>
<comment type="caution">
    <text evidence="2">The sequence shown here is derived from an EMBL/GenBank/DDBJ whole genome shotgun (WGS) entry which is preliminary data.</text>
</comment>
<name>A0AAE1NEK3_9EUCA</name>
<protein>
    <submittedName>
        <fullName evidence="2">Uncharacterized protein</fullName>
    </submittedName>
</protein>
<organism evidence="2 3">
    <name type="scientific">Petrolisthes manimaculis</name>
    <dbReference type="NCBI Taxonomy" id="1843537"/>
    <lineage>
        <taxon>Eukaryota</taxon>
        <taxon>Metazoa</taxon>
        <taxon>Ecdysozoa</taxon>
        <taxon>Arthropoda</taxon>
        <taxon>Crustacea</taxon>
        <taxon>Multicrustacea</taxon>
        <taxon>Malacostraca</taxon>
        <taxon>Eumalacostraca</taxon>
        <taxon>Eucarida</taxon>
        <taxon>Decapoda</taxon>
        <taxon>Pleocyemata</taxon>
        <taxon>Anomura</taxon>
        <taxon>Galatheoidea</taxon>
        <taxon>Porcellanidae</taxon>
        <taxon>Petrolisthes</taxon>
    </lineage>
</organism>
<dbReference type="EMBL" id="JAWZYT010006691">
    <property type="protein sequence ID" value="KAK4287710.1"/>
    <property type="molecule type" value="Genomic_DNA"/>
</dbReference>
<evidence type="ECO:0000313" key="3">
    <source>
        <dbReference type="Proteomes" id="UP001292094"/>
    </source>
</evidence>
<dbReference type="AlphaFoldDB" id="A0AAE1NEK3"/>
<feature type="compositionally biased region" description="Low complexity" evidence="1">
    <location>
        <begin position="93"/>
        <end position="102"/>
    </location>
</feature>
<proteinExistence type="predicted"/>
<evidence type="ECO:0000256" key="1">
    <source>
        <dbReference type="SAM" id="MobiDB-lite"/>
    </source>
</evidence>
<accession>A0AAE1NEK3</accession>
<evidence type="ECO:0000313" key="2">
    <source>
        <dbReference type="EMBL" id="KAK4287710.1"/>
    </source>
</evidence>
<keyword evidence="3" id="KW-1185">Reference proteome</keyword>
<feature type="compositionally biased region" description="Pro residues" evidence="1">
    <location>
        <begin position="80"/>
        <end position="92"/>
    </location>
</feature>